<proteinExistence type="predicted"/>
<gene>
    <name evidence="5" type="ORF">MSHOH_1993</name>
</gene>
<dbReference type="InterPro" id="IPR015854">
    <property type="entry name" value="ABC_transpr_LolD-like"/>
</dbReference>
<dbReference type="CDD" id="cd03255">
    <property type="entry name" value="ABC_MJ0796_LolCDE_FtsE"/>
    <property type="match status" value="1"/>
</dbReference>
<dbReference type="KEGG" id="mhor:MSHOH_1993"/>
<evidence type="ECO:0000313" key="6">
    <source>
        <dbReference type="Proteomes" id="UP000033101"/>
    </source>
</evidence>
<dbReference type="InterPro" id="IPR003439">
    <property type="entry name" value="ABC_transporter-like_ATP-bd"/>
</dbReference>
<dbReference type="Pfam" id="PF00005">
    <property type="entry name" value="ABC_tran"/>
    <property type="match status" value="1"/>
</dbReference>
<dbReference type="GO" id="GO:0016887">
    <property type="term" value="F:ATP hydrolysis activity"/>
    <property type="evidence" value="ECO:0007669"/>
    <property type="project" value="InterPro"/>
</dbReference>
<reference evidence="5 6" key="1">
    <citation type="submission" date="2014-07" db="EMBL/GenBank/DDBJ databases">
        <title>Methanogenic archaea and the global carbon cycle.</title>
        <authorList>
            <person name="Henriksen J.R."/>
            <person name="Luke J."/>
            <person name="Reinhart S."/>
            <person name="Benedict M.N."/>
            <person name="Youngblut N.D."/>
            <person name="Metcalf M.E."/>
            <person name="Whitaker R.J."/>
            <person name="Metcalf W.W."/>
        </authorList>
    </citation>
    <scope>NUCLEOTIDE SEQUENCE [LARGE SCALE GENOMIC DNA]</scope>
    <source>
        <strain evidence="5 6">HB-1</strain>
    </source>
</reference>
<dbReference type="InterPro" id="IPR017911">
    <property type="entry name" value="MacB-like_ATP-bd"/>
</dbReference>
<keyword evidence="3 5" id="KW-0067">ATP-binding</keyword>
<sequence length="240" mass="26562">MSDYPETPEMSSNPESFSENLPASLIRVKDVTKKYRLGHNEVEVLHSINLEVKEGEFISIMGQSGSGKTTLMNIIGMLDRPTDGSILIKNTDITKKSQKELVDFRRRTVGFVFQQFHLIPSLTAYENVALPLTFAGDRERGAVESALERVGLAHRMHHKPVELSGGEQQRVAIARAVVMKPKILLADEPTGALDANTGSMIISLLKSLAGEMTVIMVTHNRELAEYSDRIVYLKDGNVAE</sequence>
<name>A0A0E3SCA2_9EURY</name>
<dbReference type="InterPro" id="IPR017871">
    <property type="entry name" value="ABC_transporter-like_CS"/>
</dbReference>
<dbReference type="PROSITE" id="PS00211">
    <property type="entry name" value="ABC_TRANSPORTER_1"/>
    <property type="match status" value="1"/>
</dbReference>
<evidence type="ECO:0000256" key="2">
    <source>
        <dbReference type="ARBA" id="ARBA00022741"/>
    </source>
</evidence>
<dbReference type="PANTHER" id="PTHR24220">
    <property type="entry name" value="IMPORT ATP-BINDING PROTEIN"/>
    <property type="match status" value="1"/>
</dbReference>
<dbReference type="GO" id="GO:0022857">
    <property type="term" value="F:transmembrane transporter activity"/>
    <property type="evidence" value="ECO:0007669"/>
    <property type="project" value="TreeGrafter"/>
</dbReference>
<dbReference type="GO" id="GO:0098796">
    <property type="term" value="C:membrane protein complex"/>
    <property type="evidence" value="ECO:0007669"/>
    <property type="project" value="UniProtKB-ARBA"/>
</dbReference>
<dbReference type="SMART" id="SM00382">
    <property type="entry name" value="AAA"/>
    <property type="match status" value="1"/>
</dbReference>
<feature type="domain" description="ABC transporter" evidence="4">
    <location>
        <begin position="26"/>
        <end position="240"/>
    </location>
</feature>
<organism evidence="5 6">
    <name type="scientific">Methanosarcina horonobensis HB-1 = JCM 15518</name>
    <dbReference type="NCBI Taxonomy" id="1434110"/>
    <lineage>
        <taxon>Archaea</taxon>
        <taxon>Methanobacteriati</taxon>
        <taxon>Methanobacteriota</taxon>
        <taxon>Stenosarchaea group</taxon>
        <taxon>Methanomicrobia</taxon>
        <taxon>Methanosarcinales</taxon>
        <taxon>Methanosarcinaceae</taxon>
        <taxon>Methanosarcina</taxon>
    </lineage>
</organism>
<evidence type="ECO:0000256" key="3">
    <source>
        <dbReference type="ARBA" id="ARBA00022840"/>
    </source>
</evidence>
<dbReference type="EMBL" id="CP009516">
    <property type="protein sequence ID" value="AKB78476.1"/>
    <property type="molecule type" value="Genomic_DNA"/>
</dbReference>
<evidence type="ECO:0000313" key="5">
    <source>
        <dbReference type="EMBL" id="AKB78476.1"/>
    </source>
</evidence>
<dbReference type="InterPro" id="IPR003593">
    <property type="entry name" value="AAA+_ATPase"/>
</dbReference>
<dbReference type="Gene3D" id="3.40.50.300">
    <property type="entry name" value="P-loop containing nucleotide triphosphate hydrolases"/>
    <property type="match status" value="1"/>
</dbReference>
<dbReference type="InterPro" id="IPR027417">
    <property type="entry name" value="P-loop_NTPase"/>
</dbReference>
<evidence type="ECO:0000259" key="4">
    <source>
        <dbReference type="PROSITE" id="PS50893"/>
    </source>
</evidence>
<dbReference type="GO" id="GO:0005886">
    <property type="term" value="C:plasma membrane"/>
    <property type="evidence" value="ECO:0007669"/>
    <property type="project" value="TreeGrafter"/>
</dbReference>
<dbReference type="RefSeq" id="WP_275425568.1">
    <property type="nucleotide sequence ID" value="NZ_CP009516.1"/>
</dbReference>
<dbReference type="AlphaFoldDB" id="A0A0E3SCA2"/>
<dbReference type="PANTHER" id="PTHR24220:SF86">
    <property type="entry name" value="ABC TRANSPORTER ABCH.1"/>
    <property type="match status" value="1"/>
</dbReference>
<dbReference type="PROSITE" id="PS50893">
    <property type="entry name" value="ABC_TRANSPORTER_2"/>
    <property type="match status" value="1"/>
</dbReference>
<evidence type="ECO:0000256" key="1">
    <source>
        <dbReference type="ARBA" id="ARBA00022448"/>
    </source>
</evidence>
<keyword evidence="2" id="KW-0547">Nucleotide-binding</keyword>
<dbReference type="FunFam" id="3.40.50.300:FF:000032">
    <property type="entry name" value="Export ABC transporter ATP-binding protein"/>
    <property type="match status" value="1"/>
</dbReference>
<accession>A0A0E3SCA2</accession>
<dbReference type="GO" id="GO:0005524">
    <property type="term" value="F:ATP binding"/>
    <property type="evidence" value="ECO:0007669"/>
    <property type="project" value="UniProtKB-KW"/>
</dbReference>
<dbReference type="GeneID" id="24831224"/>
<dbReference type="SUPFAM" id="SSF52540">
    <property type="entry name" value="P-loop containing nucleoside triphosphate hydrolases"/>
    <property type="match status" value="1"/>
</dbReference>
<dbReference type="STRING" id="1434110.MSHOH_1993"/>
<dbReference type="Proteomes" id="UP000033101">
    <property type="component" value="Chromosome"/>
</dbReference>
<dbReference type="HOGENOM" id="CLU_000604_1_22_2"/>
<keyword evidence="1" id="KW-0813">Transport</keyword>
<dbReference type="PATRIC" id="fig|1434110.4.peg.2536"/>
<keyword evidence="6" id="KW-1185">Reference proteome</keyword>
<protein>
    <submittedName>
        <fullName evidence="5">ABC transporter, ATP-binding protein</fullName>
    </submittedName>
</protein>